<dbReference type="RefSeq" id="XP_003023948.1">
    <property type="nucleotide sequence ID" value="XM_003023902.1"/>
</dbReference>
<evidence type="ECO:0000313" key="4">
    <source>
        <dbReference type="EMBL" id="EFE43330.1"/>
    </source>
</evidence>
<name>D4D475_TRIVH</name>
<evidence type="ECO:0008006" key="6">
    <source>
        <dbReference type="Google" id="ProtNLM"/>
    </source>
</evidence>
<dbReference type="OrthoDB" id="10254877at2759"/>
<evidence type="ECO:0000313" key="5">
    <source>
        <dbReference type="Proteomes" id="UP000008383"/>
    </source>
</evidence>
<evidence type="ECO:0000256" key="1">
    <source>
        <dbReference type="ARBA" id="ARBA00023002"/>
    </source>
</evidence>
<keyword evidence="5" id="KW-1185">Reference proteome</keyword>
<dbReference type="PANTHER" id="PTHR48083:SF15">
    <property type="entry name" value="ACYL-COA DEHYDROGENASE APDG"/>
    <property type="match status" value="1"/>
</dbReference>
<dbReference type="EMBL" id="ACYE01000100">
    <property type="protein sequence ID" value="EFE43330.1"/>
    <property type="molecule type" value="Genomic_DNA"/>
</dbReference>
<dbReference type="InterPro" id="IPR013786">
    <property type="entry name" value="AcylCoA_DH/ox_N"/>
</dbReference>
<dbReference type="GO" id="GO:0033539">
    <property type="term" value="P:fatty acid beta-oxidation using acyl-CoA dehydrogenase"/>
    <property type="evidence" value="ECO:0007669"/>
    <property type="project" value="TreeGrafter"/>
</dbReference>
<evidence type="ECO:0000259" key="3">
    <source>
        <dbReference type="Pfam" id="PF02771"/>
    </source>
</evidence>
<dbReference type="GO" id="GO:0005737">
    <property type="term" value="C:cytoplasm"/>
    <property type="evidence" value="ECO:0007669"/>
    <property type="project" value="TreeGrafter"/>
</dbReference>
<sequence>MGTNSPNPVPFSEPPYLCGLPSPYYTEAHRQFQKACRAFIWEHLHSRAMEWEREGTVPPHVFEAFAKHNMLLPNLPSPLPVAWLKKLNIHDILGVKVEDWDLIYTGIYLDEMSRCGLSGPPSSLTAGFAFGIPPMLAFGSREFQEKFLPDMLTAKVRSCIAITEPDAGSDVANITTTAEKSADGKYYIINGEKKWYILVPGVQFTTVH</sequence>
<dbReference type="InterPro" id="IPR006091">
    <property type="entry name" value="Acyl-CoA_Oxase/DH_mid-dom"/>
</dbReference>
<dbReference type="InterPro" id="IPR037069">
    <property type="entry name" value="AcylCoA_DH/ox_N_sf"/>
</dbReference>
<comment type="caution">
    <text evidence="4">The sequence shown here is derived from an EMBL/GenBank/DDBJ whole genome shotgun (WGS) entry which is preliminary data.</text>
</comment>
<dbReference type="GeneID" id="9582641"/>
<keyword evidence="1" id="KW-0560">Oxidoreductase</keyword>
<dbReference type="InterPro" id="IPR046373">
    <property type="entry name" value="Acyl-CoA_Oxase/DH_mid-dom_sf"/>
</dbReference>
<dbReference type="GO" id="GO:0003995">
    <property type="term" value="F:acyl-CoA dehydrogenase activity"/>
    <property type="evidence" value="ECO:0007669"/>
    <property type="project" value="TreeGrafter"/>
</dbReference>
<dbReference type="AlphaFoldDB" id="D4D475"/>
<dbReference type="GO" id="GO:0050660">
    <property type="term" value="F:flavin adenine dinucleotide binding"/>
    <property type="evidence" value="ECO:0007669"/>
    <property type="project" value="InterPro"/>
</dbReference>
<dbReference type="InterPro" id="IPR009100">
    <property type="entry name" value="AcylCoA_DH/oxidase_NM_dom_sf"/>
</dbReference>
<dbReference type="Gene3D" id="2.40.110.10">
    <property type="entry name" value="Butyryl-CoA Dehydrogenase, subunit A, domain 2"/>
    <property type="match status" value="1"/>
</dbReference>
<dbReference type="Proteomes" id="UP000008383">
    <property type="component" value="Unassembled WGS sequence"/>
</dbReference>
<proteinExistence type="predicted"/>
<feature type="domain" description="Acyl-CoA oxidase/dehydrogenase middle" evidence="2">
    <location>
        <begin position="159"/>
        <end position="200"/>
    </location>
</feature>
<evidence type="ECO:0000259" key="2">
    <source>
        <dbReference type="Pfam" id="PF02770"/>
    </source>
</evidence>
<dbReference type="Pfam" id="PF02770">
    <property type="entry name" value="Acyl-CoA_dh_M"/>
    <property type="match status" value="1"/>
</dbReference>
<dbReference type="Pfam" id="PF02771">
    <property type="entry name" value="Acyl-CoA_dh_N"/>
    <property type="match status" value="1"/>
</dbReference>
<gene>
    <name evidence="4" type="ORF">TRV_01889</name>
</gene>
<dbReference type="HOGENOM" id="CLU_1360511_0_0_1"/>
<reference evidence="5" key="1">
    <citation type="journal article" date="2011" name="Genome Biol.">
        <title>Comparative and functional genomics provide insights into the pathogenicity of dermatophytic fungi.</title>
        <authorList>
            <person name="Burmester A."/>
            <person name="Shelest E."/>
            <person name="Gloeckner G."/>
            <person name="Heddergott C."/>
            <person name="Schindler S."/>
            <person name="Staib P."/>
            <person name="Heidel A."/>
            <person name="Felder M."/>
            <person name="Petzold A."/>
            <person name="Szafranski K."/>
            <person name="Feuermann M."/>
            <person name="Pedruzzi I."/>
            <person name="Priebe S."/>
            <person name="Groth M."/>
            <person name="Winkler R."/>
            <person name="Li W."/>
            <person name="Kniemeyer O."/>
            <person name="Schroeckh V."/>
            <person name="Hertweck C."/>
            <person name="Hube B."/>
            <person name="White T.C."/>
            <person name="Platzer M."/>
            <person name="Guthke R."/>
            <person name="Heitman J."/>
            <person name="Woestemeyer J."/>
            <person name="Zipfel P.F."/>
            <person name="Monod M."/>
            <person name="Brakhage A.A."/>
        </authorList>
    </citation>
    <scope>NUCLEOTIDE SEQUENCE [LARGE SCALE GENOMIC DNA]</scope>
    <source>
        <strain evidence="5">HKI 0517</strain>
    </source>
</reference>
<accession>D4D475</accession>
<dbReference type="PANTHER" id="PTHR48083">
    <property type="entry name" value="MEDIUM-CHAIN SPECIFIC ACYL-COA DEHYDROGENASE, MITOCHONDRIAL-RELATED"/>
    <property type="match status" value="1"/>
</dbReference>
<dbReference type="SUPFAM" id="SSF56645">
    <property type="entry name" value="Acyl-CoA dehydrogenase NM domain-like"/>
    <property type="match status" value="1"/>
</dbReference>
<dbReference type="KEGG" id="tve:TRV_01889"/>
<dbReference type="InterPro" id="IPR050741">
    <property type="entry name" value="Acyl-CoA_dehydrogenase"/>
</dbReference>
<protein>
    <recommendedName>
        <fullName evidence="6">Acyl-CoA dehydrogenase/oxidase N-terminal domain-containing protein</fullName>
    </recommendedName>
</protein>
<organism evidence="4 5">
    <name type="scientific">Trichophyton verrucosum (strain HKI 0517)</name>
    <dbReference type="NCBI Taxonomy" id="663202"/>
    <lineage>
        <taxon>Eukaryota</taxon>
        <taxon>Fungi</taxon>
        <taxon>Dikarya</taxon>
        <taxon>Ascomycota</taxon>
        <taxon>Pezizomycotina</taxon>
        <taxon>Eurotiomycetes</taxon>
        <taxon>Eurotiomycetidae</taxon>
        <taxon>Onygenales</taxon>
        <taxon>Arthrodermataceae</taxon>
        <taxon>Trichophyton</taxon>
    </lineage>
</organism>
<dbReference type="Gene3D" id="1.10.540.10">
    <property type="entry name" value="Acyl-CoA dehydrogenase/oxidase, N-terminal domain"/>
    <property type="match status" value="1"/>
</dbReference>
<feature type="domain" description="Acyl-CoA dehydrogenase/oxidase N-terminal" evidence="3">
    <location>
        <begin position="26"/>
        <end position="153"/>
    </location>
</feature>